<keyword evidence="8" id="KW-1185">Reference proteome</keyword>
<protein>
    <submittedName>
        <fullName evidence="7">RNA polymerase sigma factor</fullName>
    </submittedName>
</protein>
<proteinExistence type="inferred from homology"/>
<dbReference type="PANTHER" id="PTHR43133:SF25">
    <property type="entry name" value="RNA POLYMERASE SIGMA FACTOR RFAY-RELATED"/>
    <property type="match status" value="1"/>
</dbReference>
<accession>A0ABQ6CEL6</accession>
<reference evidence="8" key="1">
    <citation type="journal article" date="2019" name="Int. J. Syst. Evol. Microbiol.">
        <title>The Global Catalogue of Microorganisms (GCM) 10K type strain sequencing project: providing services to taxonomists for standard genome sequencing and annotation.</title>
        <authorList>
            <consortium name="The Broad Institute Genomics Platform"/>
            <consortium name="The Broad Institute Genome Sequencing Center for Infectious Disease"/>
            <person name="Wu L."/>
            <person name="Ma J."/>
        </authorList>
    </citation>
    <scope>NUCLEOTIDE SEQUENCE [LARGE SCALE GENOMIC DNA]</scope>
    <source>
        <strain evidence="8">NBRC 101365</strain>
    </source>
</reference>
<sequence>MRLDRDAPLHDMKRLVEPQIPALRRYARALVRDPVAADDLVQDCLERAISHWSQRRQDGDARTWLFSILHNLAVNQMRQAARRGRHDSLETADEAALAHQPTQESPLLQRDIIKALATLPEEQRSVLLLVSVEELSYAEAARVLDIPLGTVMSRLARAREKLREAMNGGNVVRLDASAFRRPK</sequence>
<evidence type="ECO:0000256" key="1">
    <source>
        <dbReference type="ARBA" id="ARBA00010641"/>
    </source>
</evidence>
<feature type="domain" description="PhyR sigma2" evidence="6">
    <location>
        <begin position="16"/>
        <end position="70"/>
    </location>
</feature>
<dbReference type="RefSeq" id="WP_284311473.1">
    <property type="nucleotide sequence ID" value="NZ_BSPC01000014.1"/>
</dbReference>
<comment type="caution">
    <text evidence="7">The sequence shown here is derived from an EMBL/GenBank/DDBJ whole genome shotgun (WGS) entry which is preliminary data.</text>
</comment>
<evidence type="ECO:0000256" key="3">
    <source>
        <dbReference type="ARBA" id="ARBA00023082"/>
    </source>
</evidence>
<dbReference type="InterPro" id="IPR013324">
    <property type="entry name" value="RNA_pol_sigma_r3/r4-like"/>
</dbReference>
<dbReference type="Gene3D" id="1.10.1740.10">
    <property type="match status" value="1"/>
</dbReference>
<keyword evidence="3" id="KW-0731">Sigma factor</keyword>
<dbReference type="InterPro" id="IPR053866">
    <property type="entry name" value="PhyR_sigma2"/>
</dbReference>
<dbReference type="InterPro" id="IPR036388">
    <property type="entry name" value="WH-like_DNA-bd_sf"/>
</dbReference>
<dbReference type="NCBIfam" id="TIGR02937">
    <property type="entry name" value="sigma70-ECF"/>
    <property type="match status" value="1"/>
</dbReference>
<evidence type="ECO:0000256" key="2">
    <source>
        <dbReference type="ARBA" id="ARBA00023015"/>
    </source>
</evidence>
<organism evidence="7 8">
    <name type="scientific">Labrys miyagiensis</name>
    <dbReference type="NCBI Taxonomy" id="346912"/>
    <lineage>
        <taxon>Bacteria</taxon>
        <taxon>Pseudomonadati</taxon>
        <taxon>Pseudomonadota</taxon>
        <taxon>Alphaproteobacteria</taxon>
        <taxon>Hyphomicrobiales</taxon>
        <taxon>Xanthobacteraceae</taxon>
        <taxon>Labrys</taxon>
    </lineage>
</organism>
<dbReference type="Gene3D" id="1.10.10.10">
    <property type="entry name" value="Winged helix-like DNA-binding domain superfamily/Winged helix DNA-binding domain"/>
    <property type="match status" value="1"/>
</dbReference>
<keyword evidence="4" id="KW-0804">Transcription</keyword>
<dbReference type="CDD" id="cd06171">
    <property type="entry name" value="Sigma70_r4"/>
    <property type="match status" value="1"/>
</dbReference>
<gene>
    <name evidence="7" type="primary">ecfA</name>
    <name evidence="7" type="ORF">GCM10007874_16220</name>
</gene>
<evidence type="ECO:0000313" key="7">
    <source>
        <dbReference type="EMBL" id="GLS18605.1"/>
    </source>
</evidence>
<evidence type="ECO:0000256" key="4">
    <source>
        <dbReference type="ARBA" id="ARBA00023163"/>
    </source>
</evidence>
<dbReference type="Pfam" id="PF08281">
    <property type="entry name" value="Sigma70_r4_2"/>
    <property type="match status" value="1"/>
</dbReference>
<comment type="similarity">
    <text evidence="1">Belongs to the sigma-70 factor family. ECF subfamily.</text>
</comment>
<dbReference type="SUPFAM" id="SSF88946">
    <property type="entry name" value="Sigma2 domain of RNA polymerase sigma factors"/>
    <property type="match status" value="1"/>
</dbReference>
<dbReference type="InterPro" id="IPR039425">
    <property type="entry name" value="RNA_pol_sigma-70-like"/>
</dbReference>
<dbReference type="InterPro" id="IPR014284">
    <property type="entry name" value="RNA_pol_sigma-70_dom"/>
</dbReference>
<dbReference type="EMBL" id="BSPC01000014">
    <property type="protein sequence ID" value="GLS18605.1"/>
    <property type="molecule type" value="Genomic_DNA"/>
</dbReference>
<dbReference type="Pfam" id="PF22029">
    <property type="entry name" value="PhyR_sigma2"/>
    <property type="match status" value="1"/>
</dbReference>
<dbReference type="InterPro" id="IPR013325">
    <property type="entry name" value="RNA_pol_sigma_r2"/>
</dbReference>
<evidence type="ECO:0000259" key="6">
    <source>
        <dbReference type="Pfam" id="PF22029"/>
    </source>
</evidence>
<feature type="domain" description="RNA polymerase sigma factor 70 region 4 type 2" evidence="5">
    <location>
        <begin position="110"/>
        <end position="162"/>
    </location>
</feature>
<name>A0ABQ6CEL6_9HYPH</name>
<dbReference type="SUPFAM" id="SSF88659">
    <property type="entry name" value="Sigma3 and sigma4 domains of RNA polymerase sigma factors"/>
    <property type="match status" value="1"/>
</dbReference>
<dbReference type="Proteomes" id="UP001156882">
    <property type="component" value="Unassembled WGS sequence"/>
</dbReference>
<keyword evidence="2" id="KW-0805">Transcription regulation</keyword>
<dbReference type="PANTHER" id="PTHR43133">
    <property type="entry name" value="RNA POLYMERASE ECF-TYPE SIGMA FACTO"/>
    <property type="match status" value="1"/>
</dbReference>
<evidence type="ECO:0000259" key="5">
    <source>
        <dbReference type="Pfam" id="PF08281"/>
    </source>
</evidence>
<dbReference type="InterPro" id="IPR013249">
    <property type="entry name" value="RNA_pol_sigma70_r4_t2"/>
</dbReference>
<evidence type="ECO:0000313" key="8">
    <source>
        <dbReference type="Proteomes" id="UP001156882"/>
    </source>
</evidence>